<proteinExistence type="predicted"/>
<reference evidence="2 3" key="1">
    <citation type="submission" date="2016-12" db="EMBL/GenBank/DDBJ databases">
        <title>The draft genome sequence of Actinophytocola xinjiangensis.</title>
        <authorList>
            <person name="Wang W."/>
            <person name="Yuan L."/>
        </authorList>
    </citation>
    <scope>NUCLEOTIDE SEQUENCE [LARGE SCALE GENOMIC DNA]</scope>
    <source>
        <strain evidence="2 3">CGMCC 4.4663</strain>
    </source>
</reference>
<dbReference type="Proteomes" id="UP000185696">
    <property type="component" value="Unassembled WGS sequence"/>
</dbReference>
<dbReference type="InterPro" id="IPR015422">
    <property type="entry name" value="PyrdxlP-dep_Trfase_small"/>
</dbReference>
<dbReference type="AlphaFoldDB" id="A0A7Z1AUY0"/>
<dbReference type="PANTHER" id="PTHR43586">
    <property type="entry name" value="CYSTEINE DESULFURASE"/>
    <property type="match status" value="1"/>
</dbReference>
<dbReference type="Gene3D" id="3.90.1150.10">
    <property type="entry name" value="Aspartate Aminotransferase, domain 1"/>
    <property type="match status" value="1"/>
</dbReference>
<accession>A0A7Z1AUY0</accession>
<evidence type="ECO:0000259" key="1">
    <source>
        <dbReference type="Pfam" id="PF00266"/>
    </source>
</evidence>
<keyword evidence="3" id="KW-1185">Reference proteome</keyword>
<dbReference type="Pfam" id="PF00266">
    <property type="entry name" value="Aminotran_5"/>
    <property type="match status" value="1"/>
</dbReference>
<name>A0A7Z1AUY0_9PSEU</name>
<dbReference type="InterPro" id="IPR000192">
    <property type="entry name" value="Aminotrans_V_dom"/>
</dbReference>
<dbReference type="EMBL" id="MSIF01000039">
    <property type="protein sequence ID" value="OLF04696.1"/>
    <property type="molecule type" value="Genomic_DNA"/>
</dbReference>
<evidence type="ECO:0000313" key="3">
    <source>
        <dbReference type="Proteomes" id="UP000185696"/>
    </source>
</evidence>
<sequence>MAFDVAAIRGQFPALGDGWIHLDAPAGMQVPEQVATAVSTAMRAPVSGPGGVFPASQRAEAIVDAARRAVADLVGCDPAGVVLGPNPAVLLQRLADAMGSAWVIGDEIVVSRLDHQQNIAPWLGVAQRSGATARWAEIDIETCELPAWQYESLISRRTKLVAVTAASGVVGTRPDLAKITGLARQSNALVVVDASSSAPFVPMDIKAMGADVVAVSASAWGGPTVGALAFADPTLLDRLPSCALGPNLSGPGRLELGQHAYPLLAGLVASIEYLANLDDTATGSRRERLQTSIGSAKSYQAGMLGKLISELRGLLHVTVIGDAMRRIPALSFTVTDVKASEAIVHLADRGICAFADDVPSGVFAALGVAEVGGAVRVGLAHYTTAAEVDALVSAAASLTSP</sequence>
<dbReference type="InterPro" id="IPR015424">
    <property type="entry name" value="PyrdxlP-dep_Trfase"/>
</dbReference>
<dbReference type="Gene3D" id="3.40.640.10">
    <property type="entry name" value="Type I PLP-dependent aspartate aminotransferase-like (Major domain)"/>
    <property type="match status" value="1"/>
</dbReference>
<dbReference type="SUPFAM" id="SSF53383">
    <property type="entry name" value="PLP-dependent transferases"/>
    <property type="match status" value="1"/>
</dbReference>
<dbReference type="InterPro" id="IPR011340">
    <property type="entry name" value="Cys_dSase-rel"/>
</dbReference>
<comment type="caution">
    <text evidence="2">The sequence shown here is derived from an EMBL/GenBank/DDBJ whole genome shotgun (WGS) entry which is preliminary data.</text>
</comment>
<dbReference type="NCBIfam" id="TIGR01976">
    <property type="entry name" value="am_tr_V_VC1184"/>
    <property type="match status" value="1"/>
</dbReference>
<feature type="domain" description="Aminotransferase class V" evidence="1">
    <location>
        <begin position="20"/>
        <end position="391"/>
    </location>
</feature>
<gene>
    <name evidence="2" type="ORF">BLA60_39425</name>
</gene>
<dbReference type="OrthoDB" id="7592443at2"/>
<evidence type="ECO:0000313" key="2">
    <source>
        <dbReference type="EMBL" id="OLF04696.1"/>
    </source>
</evidence>
<dbReference type="RefSeq" id="WP_075138209.1">
    <property type="nucleotide sequence ID" value="NZ_MSIF01000039.1"/>
</dbReference>
<organism evidence="2 3">
    <name type="scientific">Actinophytocola xinjiangensis</name>
    <dbReference type="NCBI Taxonomy" id="485602"/>
    <lineage>
        <taxon>Bacteria</taxon>
        <taxon>Bacillati</taxon>
        <taxon>Actinomycetota</taxon>
        <taxon>Actinomycetes</taxon>
        <taxon>Pseudonocardiales</taxon>
        <taxon>Pseudonocardiaceae</taxon>
    </lineage>
</organism>
<protein>
    <submittedName>
        <fullName evidence="2">Cysteine desulfurase-like protein</fullName>
    </submittedName>
</protein>
<dbReference type="InterPro" id="IPR015421">
    <property type="entry name" value="PyrdxlP-dep_Trfase_major"/>
</dbReference>
<dbReference type="PANTHER" id="PTHR43586:SF21">
    <property type="entry name" value="PYRIDOXAL PHOSPHATE (PLP)-DEPENDENT ASPARTATE AMINOTRANSFERASE SUPERFAMILY"/>
    <property type="match status" value="1"/>
</dbReference>